<sequence>MAGVPTPEDVLRLLRAHLEPDEWSDLLWRLRPPSETAVPMRLPQGTEWLRDAADALTGLADEDEEFAARLRDEIDRQGEREESGRPPQGGGWGGGPGSVVLGDFHGTVNTGSPPGPVLDPDDDWPSEPST</sequence>
<feature type="compositionally biased region" description="Acidic residues" evidence="1">
    <location>
        <begin position="119"/>
        <end position="130"/>
    </location>
</feature>
<dbReference type="RefSeq" id="WP_208880405.1">
    <property type="nucleotide sequence ID" value="NZ_CP031320.1"/>
</dbReference>
<feature type="region of interest" description="Disordered" evidence="1">
    <location>
        <begin position="68"/>
        <end position="130"/>
    </location>
</feature>
<evidence type="ECO:0000256" key="1">
    <source>
        <dbReference type="SAM" id="MobiDB-lite"/>
    </source>
</evidence>
<dbReference type="KEGG" id="sarm:DVA86_20895"/>
<keyword evidence="3" id="KW-1185">Reference proteome</keyword>
<reference evidence="2 3" key="1">
    <citation type="submission" date="2018-07" db="EMBL/GenBank/DDBJ databases">
        <title>Draft genome of the type strain Streptomyces armeniacus ATCC 15676.</title>
        <authorList>
            <person name="Labana P."/>
            <person name="Gosse J.T."/>
            <person name="Boddy C.N."/>
        </authorList>
    </citation>
    <scope>NUCLEOTIDE SEQUENCE [LARGE SCALE GENOMIC DNA]</scope>
    <source>
        <strain evidence="2 3">ATCC 15676</strain>
    </source>
</reference>
<accession>A0A345XSX6</accession>
<dbReference type="EMBL" id="CP031320">
    <property type="protein sequence ID" value="AXK34742.1"/>
    <property type="molecule type" value="Genomic_DNA"/>
</dbReference>
<organism evidence="2 3">
    <name type="scientific">Streptomyces armeniacus</name>
    <dbReference type="NCBI Taxonomy" id="83291"/>
    <lineage>
        <taxon>Bacteria</taxon>
        <taxon>Bacillati</taxon>
        <taxon>Actinomycetota</taxon>
        <taxon>Actinomycetes</taxon>
        <taxon>Kitasatosporales</taxon>
        <taxon>Streptomycetaceae</taxon>
        <taxon>Streptomyces</taxon>
    </lineage>
</organism>
<protein>
    <submittedName>
        <fullName evidence="2">Uncharacterized protein</fullName>
    </submittedName>
</protein>
<evidence type="ECO:0000313" key="3">
    <source>
        <dbReference type="Proteomes" id="UP000254425"/>
    </source>
</evidence>
<gene>
    <name evidence="2" type="ORF">DVA86_20895</name>
</gene>
<feature type="compositionally biased region" description="Basic and acidic residues" evidence="1">
    <location>
        <begin position="68"/>
        <end position="84"/>
    </location>
</feature>
<feature type="compositionally biased region" description="Gly residues" evidence="1">
    <location>
        <begin position="87"/>
        <end position="97"/>
    </location>
</feature>
<evidence type="ECO:0000313" key="2">
    <source>
        <dbReference type="EMBL" id="AXK34742.1"/>
    </source>
</evidence>
<name>A0A345XSX6_9ACTN</name>
<dbReference type="AlphaFoldDB" id="A0A345XSX6"/>
<dbReference type="Proteomes" id="UP000254425">
    <property type="component" value="Chromosome"/>
</dbReference>
<proteinExistence type="predicted"/>